<dbReference type="EMBL" id="MZ420154">
    <property type="protein sequence ID" value="QYA18740.1"/>
    <property type="molecule type" value="Genomic_DNA"/>
</dbReference>
<evidence type="ECO:0000313" key="2">
    <source>
        <dbReference type="EMBL" id="QYA18740.1"/>
    </source>
</evidence>
<protein>
    <submittedName>
        <fullName evidence="2">Uncharacterized protein</fullName>
    </submittedName>
</protein>
<feature type="compositionally biased region" description="Basic residues" evidence="1">
    <location>
        <begin position="200"/>
        <end position="211"/>
    </location>
</feature>
<proteinExistence type="predicted"/>
<feature type="compositionally biased region" description="Polar residues" evidence="1">
    <location>
        <begin position="213"/>
        <end position="228"/>
    </location>
</feature>
<reference evidence="2" key="1">
    <citation type="submission" date="2021-06" db="EMBL/GenBank/DDBJ databases">
        <authorList>
            <person name="Rolland C."/>
        </authorList>
    </citation>
    <scope>NUCLEOTIDE SEQUENCE</scope>
    <source>
        <strain evidence="2">347.936635</strain>
    </source>
</reference>
<sequence length="248" mass="27919">MDLAALDIENPELYVDELLARTDPSVAQGGTTKKKKGQKGQATGAAPPVVLNYNNVPNDIQQAVDKIKKIQDWKSETAKKEKNAKQGYKAEANRVQDWLAKQGDEALIEYKGYSFRTMVSQAKERLSDEMLLKAYKDLKTDHPEMASAAATYYMYITKRRMKQKKNVKLSIRKTGSDTEAEASNTNMPPPPTIPESKQPPMKKQKLTHHPTMRTPSSSNQPKTPTTGQEVELPDFYNHGSESYSSYYK</sequence>
<gene>
    <name evidence="2" type="ORF">KOM_12_472</name>
</gene>
<feature type="region of interest" description="Disordered" evidence="1">
    <location>
        <begin position="20"/>
        <end position="50"/>
    </location>
</feature>
<feature type="compositionally biased region" description="Polar residues" evidence="1">
    <location>
        <begin position="239"/>
        <end position="248"/>
    </location>
</feature>
<feature type="compositionally biased region" description="Low complexity" evidence="1">
    <location>
        <begin position="39"/>
        <end position="50"/>
    </location>
</feature>
<feature type="region of interest" description="Disordered" evidence="1">
    <location>
        <begin position="164"/>
        <end position="248"/>
    </location>
</feature>
<evidence type="ECO:0000256" key="1">
    <source>
        <dbReference type="SAM" id="MobiDB-lite"/>
    </source>
</evidence>
<accession>A0A8F8PMQ1</accession>
<name>A0A8F8PMQ1_9VIRU</name>
<organism evidence="2">
    <name type="scientific">Clandestinovirus</name>
    <dbReference type="NCBI Taxonomy" id="2831644"/>
    <lineage>
        <taxon>Viruses</taxon>
    </lineage>
</organism>